<comment type="caution">
    <text evidence="2">The sequence shown here is derived from an EMBL/GenBank/DDBJ whole genome shotgun (WGS) entry which is preliminary data.</text>
</comment>
<protein>
    <submittedName>
        <fullName evidence="2">Uncharacterized protein</fullName>
    </submittedName>
</protein>
<evidence type="ECO:0000313" key="2">
    <source>
        <dbReference type="EMBL" id="MFC0212216.1"/>
    </source>
</evidence>
<sequence length="138" mass="15170">MYGGSMPLAYLYGNAGYGELGTAVWPGCLERIVLYAVQGSVSIAFLSFIPWAARSWTDAGKRTVYVFLFHGLLLKTIIALGIYESWTAPLRMSLAFLLGAGLLLILSHRHFAGLAHPLLEPPFLQSLIGFGRDRRVVK</sequence>
<accession>A0ABV6DHT9</accession>
<keyword evidence="1" id="KW-0472">Membrane</keyword>
<feature type="transmembrane region" description="Helical" evidence="1">
    <location>
        <begin position="64"/>
        <end position="83"/>
    </location>
</feature>
<feature type="transmembrane region" description="Helical" evidence="1">
    <location>
        <begin position="32"/>
        <end position="52"/>
    </location>
</feature>
<dbReference type="Proteomes" id="UP001589776">
    <property type="component" value="Unassembled WGS sequence"/>
</dbReference>
<dbReference type="RefSeq" id="WP_377469332.1">
    <property type="nucleotide sequence ID" value="NZ_JBHLWN010000027.1"/>
</dbReference>
<name>A0ABV6DHT9_9BACL</name>
<evidence type="ECO:0000256" key="1">
    <source>
        <dbReference type="SAM" id="Phobius"/>
    </source>
</evidence>
<dbReference type="EMBL" id="JBHLWN010000027">
    <property type="protein sequence ID" value="MFC0212216.1"/>
    <property type="molecule type" value="Genomic_DNA"/>
</dbReference>
<reference evidence="2 3" key="1">
    <citation type="submission" date="2024-09" db="EMBL/GenBank/DDBJ databases">
        <authorList>
            <person name="Sun Q."/>
            <person name="Mori K."/>
        </authorList>
    </citation>
    <scope>NUCLEOTIDE SEQUENCE [LARGE SCALE GENOMIC DNA]</scope>
    <source>
        <strain evidence="2 3">CCM 7759</strain>
    </source>
</reference>
<feature type="transmembrane region" description="Helical" evidence="1">
    <location>
        <begin position="89"/>
        <end position="106"/>
    </location>
</feature>
<organism evidence="2 3">
    <name type="scientific">Paenibacillus chartarius</name>
    <dbReference type="NCBI Taxonomy" id="747481"/>
    <lineage>
        <taxon>Bacteria</taxon>
        <taxon>Bacillati</taxon>
        <taxon>Bacillota</taxon>
        <taxon>Bacilli</taxon>
        <taxon>Bacillales</taxon>
        <taxon>Paenibacillaceae</taxon>
        <taxon>Paenibacillus</taxon>
    </lineage>
</organism>
<keyword evidence="3" id="KW-1185">Reference proteome</keyword>
<evidence type="ECO:0000313" key="3">
    <source>
        <dbReference type="Proteomes" id="UP001589776"/>
    </source>
</evidence>
<keyword evidence="1" id="KW-1133">Transmembrane helix</keyword>
<proteinExistence type="predicted"/>
<gene>
    <name evidence="2" type="ORF">ACFFK0_07050</name>
</gene>
<keyword evidence="1" id="KW-0812">Transmembrane</keyword>